<dbReference type="Proteomes" id="UP000676336">
    <property type="component" value="Unassembled WGS sequence"/>
</dbReference>
<dbReference type="EMBL" id="CAJNRG010006525">
    <property type="protein sequence ID" value="CAF2086791.1"/>
    <property type="molecule type" value="Genomic_DNA"/>
</dbReference>
<sequence length="204" mass="22871">MFFLLVNISANAKWKQNGVTVAGGHGQGDATNQLYLPYSLFVDDNQTVVIADCTNHRIIQWKNGDTTNGQVVAGGKGQGNRLNQLDGPTNVLLDKDTDSLIICNQGNQRVVRWSHRSGTTQGKILIDHIYCYGIAMDEQRYLYVSDARKHEVRRYQLGEKNYTIIASGKGKGAARNQLSIPTYVFVDRQQNVYVSNEQNHRVVK</sequence>
<dbReference type="EMBL" id="CAJOBI010073437">
    <property type="protein sequence ID" value="CAF4468367.1"/>
    <property type="molecule type" value="Genomic_DNA"/>
</dbReference>
<evidence type="ECO:0000313" key="6">
    <source>
        <dbReference type="EMBL" id="CAF4213009.1"/>
    </source>
</evidence>
<organism evidence="7 9">
    <name type="scientific">Rotaria magnacalcarata</name>
    <dbReference type="NCBI Taxonomy" id="392030"/>
    <lineage>
        <taxon>Eukaryota</taxon>
        <taxon>Metazoa</taxon>
        <taxon>Spiralia</taxon>
        <taxon>Gnathifera</taxon>
        <taxon>Rotifera</taxon>
        <taxon>Eurotatoria</taxon>
        <taxon>Bdelloidea</taxon>
        <taxon>Philodinida</taxon>
        <taxon>Philodinidae</taxon>
        <taxon>Rotaria</taxon>
    </lineage>
</organism>
<evidence type="ECO:0000256" key="1">
    <source>
        <dbReference type="ARBA" id="ARBA00022729"/>
    </source>
</evidence>
<keyword evidence="2" id="KW-0325">Glycoprotein</keyword>
<dbReference type="EMBL" id="CAJNRE010011049">
    <property type="protein sequence ID" value="CAF2098072.1"/>
    <property type="molecule type" value="Genomic_DNA"/>
</dbReference>
<dbReference type="EMBL" id="CAJOBH010019548">
    <property type="protein sequence ID" value="CAF4213009.1"/>
    <property type="molecule type" value="Genomic_DNA"/>
</dbReference>
<dbReference type="AlphaFoldDB" id="A0A820ITF5"/>
<dbReference type="SUPFAM" id="SSF101898">
    <property type="entry name" value="NHL repeat"/>
    <property type="match status" value="1"/>
</dbReference>
<evidence type="ECO:0000256" key="2">
    <source>
        <dbReference type="ARBA" id="ARBA00023180"/>
    </source>
</evidence>
<dbReference type="Proteomes" id="UP000663887">
    <property type="component" value="Unassembled WGS sequence"/>
</dbReference>
<dbReference type="EMBL" id="CAJNOV010002817">
    <property type="protein sequence ID" value="CAF1117274.1"/>
    <property type="molecule type" value="Genomic_DNA"/>
</dbReference>
<comment type="caution">
    <text evidence="7">The sequence shown here is derived from an EMBL/GenBank/DDBJ whole genome shotgun (WGS) entry which is preliminary data.</text>
</comment>
<dbReference type="Proteomes" id="UP000663824">
    <property type="component" value="Unassembled WGS sequence"/>
</dbReference>
<dbReference type="PANTHER" id="PTHR10680">
    <property type="entry name" value="PEPTIDYL-GLYCINE ALPHA-AMIDATING MONOOXYGENASE"/>
    <property type="match status" value="1"/>
</dbReference>
<evidence type="ECO:0000313" key="9">
    <source>
        <dbReference type="Proteomes" id="UP000663842"/>
    </source>
</evidence>
<keyword evidence="1" id="KW-0732">Signal</keyword>
<evidence type="ECO:0000313" key="8">
    <source>
        <dbReference type="EMBL" id="CAF4468367.1"/>
    </source>
</evidence>
<name>A0A820ITF5_9BILA</name>
<evidence type="ECO:0000313" key="7">
    <source>
        <dbReference type="EMBL" id="CAF4312733.1"/>
    </source>
</evidence>
<evidence type="ECO:0000313" key="3">
    <source>
        <dbReference type="EMBL" id="CAF1117274.1"/>
    </source>
</evidence>
<proteinExistence type="predicted"/>
<dbReference type="Proteomes" id="UP000663842">
    <property type="component" value="Unassembled WGS sequence"/>
</dbReference>
<dbReference type="Proteomes" id="UP000681967">
    <property type="component" value="Unassembled WGS sequence"/>
</dbReference>
<dbReference type="Proteomes" id="UP000663855">
    <property type="component" value="Unassembled WGS sequence"/>
</dbReference>
<reference evidence="7" key="1">
    <citation type="submission" date="2021-02" db="EMBL/GenBank/DDBJ databases">
        <authorList>
            <person name="Nowell W R."/>
        </authorList>
    </citation>
    <scope>NUCLEOTIDE SEQUENCE</scope>
</reference>
<dbReference type="InterPro" id="IPR011042">
    <property type="entry name" value="6-blade_b-propeller_TolB-like"/>
</dbReference>
<evidence type="ECO:0000313" key="4">
    <source>
        <dbReference type="EMBL" id="CAF2086791.1"/>
    </source>
</evidence>
<protein>
    <submittedName>
        <fullName evidence="7">Uncharacterized protein</fullName>
    </submittedName>
</protein>
<dbReference type="Gene3D" id="2.120.10.30">
    <property type="entry name" value="TolB, C-terminal domain"/>
    <property type="match status" value="1"/>
</dbReference>
<evidence type="ECO:0000313" key="5">
    <source>
        <dbReference type="EMBL" id="CAF2098072.1"/>
    </source>
</evidence>
<gene>
    <name evidence="6" type="ORF">BYL167_LOCUS24088</name>
    <name evidence="3" type="ORF">CJN711_LOCUS7901</name>
    <name evidence="5" type="ORF">MBJ925_LOCUS21757</name>
    <name evidence="8" type="ORF">SMN809_LOCUS33469</name>
    <name evidence="7" type="ORF">UXM345_LOCUS34031</name>
    <name evidence="4" type="ORF">XDN619_LOCUS15813</name>
</gene>
<dbReference type="EMBL" id="CAJOBF010011978">
    <property type="protein sequence ID" value="CAF4312733.1"/>
    <property type="molecule type" value="Genomic_DNA"/>
</dbReference>
<dbReference type="CDD" id="cd05819">
    <property type="entry name" value="NHL"/>
    <property type="match status" value="1"/>
</dbReference>
<accession>A0A820ITF5</accession>